<keyword evidence="9 15" id="KW-0456">Lyase</keyword>
<sequence length="574" mass="60739">MDAKTDIKKRLPSRHVTEGPERAPHRSYLYAMGLTTQQIHQPFVGVASCWNEAAPCNISLMRQAQAVKKGVAAAGGTPREFCTITVTDGIAMGHDGMRSSLPSRECIADSVELTVRGHSYDALVGLAGCDKSLPGMMMAMVRLNVPSIFIYGGSILPGNFRGQQVTVQDMFEAVGRHSVGEMSDADLDEIERVACPSAGACGAQFTANTMATVSEAIGLALPYSAGAPAPYEIRDAFCSAAGEKILELIAANIRPRDIVTRRSLENAAAVVAASGGSTNAALHLPAIAHECGIKFDLFDVAEIFKKTPYVADLKPGGRYVAKDMFEVGGIPLLMKTLLDNGHLHGDCITVTGRTIAENLKSVKWNPHQDVVRSADNPITVTGGVVGLKGNLAPEGAIVKVAGMSKLKFTGPARCFDREEDAFESVQKKTYQEGEVIVIRYEGPRGGPGMREMLSTTAALTGQGMGGKVALITDGRFSGATRGFCIGHVGPEAAVGGPIALLQNGDIIEIDAEVGTLNVKLTDAELAERKTKWAPRETNHTSGALWKYAQQVGPAVDGAVTHPGGAHEKQCYADI</sequence>
<evidence type="ECO:0000259" key="17">
    <source>
        <dbReference type="Pfam" id="PF00920"/>
    </source>
</evidence>
<protein>
    <recommendedName>
        <fullName evidence="14 15">Dihydroxy-acid dehydratase</fullName>
        <shortName evidence="15">DAD</shortName>
        <ecNumber evidence="14 15">4.2.1.9</ecNumber>
    </recommendedName>
</protein>
<feature type="modified residue" description="N6-carboxylysine" evidence="15">
    <location>
        <position position="131"/>
    </location>
</feature>
<dbReference type="GO" id="GO:0000287">
    <property type="term" value="F:magnesium ion binding"/>
    <property type="evidence" value="ECO:0007669"/>
    <property type="project" value="UniProtKB-UniRule"/>
</dbReference>
<dbReference type="FunFam" id="3.50.30.80:FF:000001">
    <property type="entry name" value="Dihydroxy-acid dehydratase"/>
    <property type="match status" value="1"/>
</dbReference>
<evidence type="ECO:0000256" key="14">
    <source>
        <dbReference type="ARBA" id="ARBA00029490"/>
    </source>
</evidence>
<dbReference type="SUPFAM" id="SSF52016">
    <property type="entry name" value="LeuD/IlvD-like"/>
    <property type="match status" value="1"/>
</dbReference>
<feature type="binding site" description="via carbamate group" evidence="15">
    <location>
        <position position="131"/>
    </location>
    <ligand>
        <name>Mg(2+)</name>
        <dbReference type="ChEBI" id="CHEBI:18420"/>
    </ligand>
</feature>
<dbReference type="UniPathway" id="UPA00047">
    <property type="reaction ID" value="UER00057"/>
</dbReference>
<evidence type="ECO:0000256" key="3">
    <source>
        <dbReference type="ARBA" id="ARBA00022605"/>
    </source>
</evidence>
<evidence type="ECO:0000256" key="15">
    <source>
        <dbReference type="HAMAP-Rule" id="MF_00012"/>
    </source>
</evidence>
<comment type="caution">
    <text evidence="19">The sequence shown here is derived from an EMBL/GenBank/DDBJ whole genome shotgun (WGS) entry which is preliminary data.</text>
</comment>
<feature type="domain" description="Dihydroxy-acid/6-phosphogluconate dehydratase C-terminal" evidence="18">
    <location>
        <begin position="369"/>
        <end position="558"/>
    </location>
</feature>
<dbReference type="AlphaFoldDB" id="A0A0R3KYA7"/>
<dbReference type="NCBIfam" id="TIGR00110">
    <property type="entry name" value="ilvD"/>
    <property type="match status" value="1"/>
</dbReference>
<accession>A0A0R3KYA7</accession>
<dbReference type="STRING" id="1518501.CQ10_26940"/>
<name>A0A0R3KYA7_9BRAD</name>
<evidence type="ECO:0000256" key="16">
    <source>
        <dbReference type="SAM" id="MobiDB-lite"/>
    </source>
</evidence>
<dbReference type="Pfam" id="PF24877">
    <property type="entry name" value="ILV_EDD_C"/>
    <property type="match status" value="1"/>
</dbReference>
<dbReference type="PROSITE" id="PS00886">
    <property type="entry name" value="ILVD_EDD_1"/>
    <property type="match status" value="1"/>
</dbReference>
<dbReference type="Gene3D" id="3.50.30.80">
    <property type="entry name" value="IlvD/EDD C-terminal domain-like"/>
    <property type="match status" value="1"/>
</dbReference>
<evidence type="ECO:0000256" key="12">
    <source>
        <dbReference type="ARBA" id="ARBA00029436"/>
    </source>
</evidence>
<dbReference type="InterPro" id="IPR000581">
    <property type="entry name" value="ILV_EDD_N"/>
</dbReference>
<feature type="binding site" evidence="15">
    <location>
        <position position="56"/>
    </location>
    <ligand>
        <name>[2Fe-2S] cluster</name>
        <dbReference type="ChEBI" id="CHEBI:190135"/>
    </ligand>
</feature>
<evidence type="ECO:0000259" key="18">
    <source>
        <dbReference type="Pfam" id="PF24877"/>
    </source>
</evidence>
<dbReference type="GO" id="GO:0009097">
    <property type="term" value="P:isoleucine biosynthetic process"/>
    <property type="evidence" value="ECO:0007669"/>
    <property type="project" value="UniProtKB-UniRule"/>
</dbReference>
<comment type="cofactor">
    <cofactor evidence="15">
        <name>[2Fe-2S] cluster</name>
        <dbReference type="ChEBI" id="CHEBI:190135"/>
    </cofactor>
    <text evidence="15">Binds 1 [2Fe-2S] cluster per subunit. This cluster acts as a Lewis acid cofactor.</text>
</comment>
<comment type="pathway">
    <text evidence="12 15">Amino-acid biosynthesis; L-valine biosynthesis; L-valine from pyruvate: step 3/4.</text>
</comment>
<comment type="caution">
    <text evidence="15">Lacks conserved residue(s) required for the propagation of feature annotation.</text>
</comment>
<dbReference type="InterPro" id="IPR056740">
    <property type="entry name" value="ILV_EDD_C"/>
</dbReference>
<reference evidence="19 20" key="1">
    <citation type="submission" date="2014-03" db="EMBL/GenBank/DDBJ databases">
        <title>Bradyrhizobium valentinum sp. nov., isolated from effective nodules of Lupinus mariae-josephae, a lupine endemic of basic-lime soils in Eastern Spain.</title>
        <authorList>
            <person name="Duran D."/>
            <person name="Rey L."/>
            <person name="Navarro A."/>
            <person name="Busquets A."/>
            <person name="Imperial J."/>
            <person name="Ruiz-Argueso T."/>
        </authorList>
    </citation>
    <scope>NUCLEOTIDE SEQUENCE [LARGE SCALE GENOMIC DNA]</scope>
    <source>
        <strain evidence="19 20">LmjM3</strain>
    </source>
</reference>
<feature type="region of interest" description="Disordered" evidence="16">
    <location>
        <begin position="1"/>
        <end position="22"/>
    </location>
</feature>
<dbReference type="InterPro" id="IPR042096">
    <property type="entry name" value="Dihydro-acid_dehy_C"/>
</dbReference>
<dbReference type="SUPFAM" id="SSF143975">
    <property type="entry name" value="IlvD/EDD N-terminal domain-like"/>
    <property type="match status" value="1"/>
</dbReference>
<proteinExistence type="inferred from homology"/>
<dbReference type="PANTHER" id="PTHR21000:SF5">
    <property type="entry name" value="DIHYDROXY-ACID DEHYDRATASE, MITOCHONDRIAL"/>
    <property type="match status" value="1"/>
</dbReference>
<keyword evidence="5 15" id="KW-0479">Metal-binding</keyword>
<evidence type="ECO:0000256" key="13">
    <source>
        <dbReference type="ARBA" id="ARBA00029437"/>
    </source>
</evidence>
<keyword evidence="20" id="KW-1185">Reference proteome</keyword>
<feature type="binding site" evidence="15">
    <location>
        <position position="130"/>
    </location>
    <ligand>
        <name>Mg(2+)</name>
        <dbReference type="ChEBI" id="CHEBI:18420"/>
    </ligand>
</feature>
<keyword evidence="10 15" id="KW-0100">Branched-chain amino acid biosynthesis</keyword>
<feature type="active site" description="Proton acceptor" evidence="15">
    <location>
        <position position="477"/>
    </location>
</feature>
<dbReference type="InterPro" id="IPR020558">
    <property type="entry name" value="DiOHA_6PGluconate_deHydtase_CS"/>
</dbReference>
<dbReference type="GO" id="GO:0004160">
    <property type="term" value="F:dihydroxy-acid dehydratase activity"/>
    <property type="evidence" value="ECO:0007669"/>
    <property type="project" value="UniProtKB-UniRule"/>
</dbReference>
<evidence type="ECO:0000256" key="7">
    <source>
        <dbReference type="ARBA" id="ARBA00023004"/>
    </source>
</evidence>
<comment type="pathway">
    <text evidence="13 15">Amino-acid biosynthesis; L-isoleucine biosynthesis; L-isoleucine from 2-oxobutanoate: step 3/4.</text>
</comment>
<comment type="similarity">
    <text evidence="2 15">Belongs to the IlvD/Edd family.</text>
</comment>
<dbReference type="GO" id="GO:0051537">
    <property type="term" value="F:2 iron, 2 sulfur cluster binding"/>
    <property type="evidence" value="ECO:0007669"/>
    <property type="project" value="UniProtKB-UniRule"/>
</dbReference>
<comment type="catalytic activity">
    <reaction evidence="15">
        <text>(2R,3R)-2,3-dihydroxy-3-methylpentanoate = (S)-3-methyl-2-oxopentanoate + H2O</text>
        <dbReference type="Rhea" id="RHEA:27694"/>
        <dbReference type="ChEBI" id="CHEBI:15377"/>
        <dbReference type="ChEBI" id="CHEBI:35146"/>
        <dbReference type="ChEBI" id="CHEBI:49258"/>
        <dbReference type="EC" id="4.2.1.9"/>
    </reaction>
</comment>
<comment type="cofactor">
    <cofactor evidence="1 15">
        <name>Mg(2+)</name>
        <dbReference type="ChEBI" id="CHEBI:18420"/>
    </cofactor>
</comment>
<dbReference type="InterPro" id="IPR037237">
    <property type="entry name" value="IlvD/EDD_N"/>
</dbReference>
<evidence type="ECO:0000256" key="4">
    <source>
        <dbReference type="ARBA" id="ARBA00022714"/>
    </source>
</evidence>
<dbReference type="NCBIfam" id="NF002068">
    <property type="entry name" value="PRK00911.1"/>
    <property type="match status" value="1"/>
</dbReference>
<evidence type="ECO:0000256" key="2">
    <source>
        <dbReference type="ARBA" id="ARBA00006486"/>
    </source>
</evidence>
<dbReference type="Pfam" id="PF00920">
    <property type="entry name" value="ILVD_EDD_N"/>
    <property type="match status" value="1"/>
</dbReference>
<dbReference type="RefSeq" id="WP_057848787.1">
    <property type="nucleotide sequence ID" value="NZ_LLXX01000024.1"/>
</dbReference>
<evidence type="ECO:0000256" key="1">
    <source>
        <dbReference type="ARBA" id="ARBA00001946"/>
    </source>
</evidence>
<keyword evidence="3 15" id="KW-0028">Amino-acid biosynthesis</keyword>
<keyword evidence="7 15" id="KW-0408">Iron</keyword>
<evidence type="ECO:0000256" key="8">
    <source>
        <dbReference type="ARBA" id="ARBA00023014"/>
    </source>
</evidence>
<dbReference type="Proteomes" id="UP000051913">
    <property type="component" value="Unassembled WGS sequence"/>
</dbReference>
<dbReference type="PROSITE" id="PS00887">
    <property type="entry name" value="ILVD_EDD_2"/>
    <property type="match status" value="1"/>
</dbReference>
<dbReference type="HAMAP" id="MF_00012">
    <property type="entry name" value="IlvD"/>
    <property type="match status" value="1"/>
</dbReference>
<comment type="catalytic activity">
    <reaction evidence="11">
        <text>(2R)-2,3-dihydroxy-3-methylbutanoate = 3-methyl-2-oxobutanoate + H2O</text>
        <dbReference type="Rhea" id="RHEA:24809"/>
        <dbReference type="ChEBI" id="CHEBI:11851"/>
        <dbReference type="ChEBI" id="CHEBI:15377"/>
        <dbReference type="ChEBI" id="CHEBI:49072"/>
        <dbReference type="EC" id="4.2.1.9"/>
    </reaction>
    <physiologicalReaction direction="left-to-right" evidence="11">
        <dbReference type="Rhea" id="RHEA:24810"/>
    </physiologicalReaction>
</comment>
<dbReference type="EMBL" id="LLXX01000024">
    <property type="protein sequence ID" value="KRR12854.1"/>
    <property type="molecule type" value="Genomic_DNA"/>
</dbReference>
<gene>
    <name evidence="15" type="primary">ilvD</name>
    <name evidence="19" type="ORF">CP49_16645</name>
</gene>
<comment type="function">
    <text evidence="15">Functions in the biosynthesis of branched-chain amino acids. Catalyzes the dehydration of (2R,3R)-2,3-dihydroxy-3-methylpentanoate (2,3-dihydroxy-3-methylvalerate) into 2-oxo-3-methylpentanoate (2-oxo-3-methylvalerate) and of (2R)-2,3-dihydroxy-3-methylbutanoate (2,3-dihydroxyisovalerate) into 2-oxo-3-methylbutanoate (2-oxoisovalerate), the penultimate precursor to L-isoleucine and L-valine, respectively.</text>
</comment>
<dbReference type="InterPro" id="IPR004404">
    <property type="entry name" value="DihydroxyA_deHydtase"/>
</dbReference>
<evidence type="ECO:0000256" key="11">
    <source>
        <dbReference type="ARBA" id="ARBA00029304"/>
    </source>
</evidence>
<keyword evidence="6 15" id="KW-0460">Magnesium</keyword>
<comment type="subunit">
    <text evidence="15">Homodimer.</text>
</comment>
<evidence type="ECO:0000256" key="9">
    <source>
        <dbReference type="ARBA" id="ARBA00023239"/>
    </source>
</evidence>
<evidence type="ECO:0000256" key="10">
    <source>
        <dbReference type="ARBA" id="ARBA00023304"/>
    </source>
</evidence>
<feature type="domain" description="Dihydroxy-acid/6-phosphogluconate dehydratase N-terminal" evidence="17">
    <location>
        <begin position="41"/>
        <end position="358"/>
    </location>
</feature>
<dbReference type="InterPro" id="IPR050165">
    <property type="entry name" value="DHAD_IlvD/Edd"/>
</dbReference>
<evidence type="ECO:0000313" key="19">
    <source>
        <dbReference type="EMBL" id="KRR12854.1"/>
    </source>
</evidence>
<keyword evidence="8 15" id="KW-0411">Iron-sulfur</keyword>
<dbReference type="UniPathway" id="UPA00049">
    <property type="reaction ID" value="UER00061"/>
</dbReference>
<feature type="binding site" evidence="15">
    <location>
        <position position="451"/>
    </location>
    <ligand>
        <name>Mg(2+)</name>
        <dbReference type="ChEBI" id="CHEBI:18420"/>
    </ligand>
</feature>
<evidence type="ECO:0000313" key="20">
    <source>
        <dbReference type="Proteomes" id="UP000051913"/>
    </source>
</evidence>
<feature type="binding site" evidence="15">
    <location>
        <position position="88"/>
    </location>
    <ligand>
        <name>Mg(2+)</name>
        <dbReference type="ChEBI" id="CHEBI:18420"/>
    </ligand>
</feature>
<evidence type="ECO:0000256" key="5">
    <source>
        <dbReference type="ARBA" id="ARBA00022723"/>
    </source>
</evidence>
<dbReference type="EC" id="4.2.1.9" evidence="14 15"/>
<dbReference type="GO" id="GO:0009099">
    <property type="term" value="P:L-valine biosynthetic process"/>
    <property type="evidence" value="ECO:0007669"/>
    <property type="project" value="UniProtKB-UniRule"/>
</dbReference>
<dbReference type="OrthoDB" id="7793094at2"/>
<keyword evidence="4 15" id="KW-0001">2Fe-2S</keyword>
<dbReference type="PANTHER" id="PTHR21000">
    <property type="entry name" value="DIHYDROXY-ACID DEHYDRATASE DAD"/>
    <property type="match status" value="1"/>
</dbReference>
<evidence type="ECO:0000256" key="6">
    <source>
        <dbReference type="ARBA" id="ARBA00022842"/>
    </source>
</evidence>
<organism evidence="19 20">
    <name type="scientific">Bradyrhizobium valentinum</name>
    <dbReference type="NCBI Taxonomy" id="1518501"/>
    <lineage>
        <taxon>Bacteria</taxon>
        <taxon>Pseudomonadati</taxon>
        <taxon>Pseudomonadota</taxon>
        <taxon>Alphaproteobacteria</taxon>
        <taxon>Hyphomicrobiales</taxon>
        <taxon>Nitrobacteraceae</taxon>
        <taxon>Bradyrhizobium</taxon>
    </lineage>
</organism>